<name>Q2KZ11_BORA1</name>
<reference evidence="2 3" key="1">
    <citation type="journal article" date="2006" name="J. Bacteriol.">
        <title>Comparison of the genome sequence of the poultry pathogen Bordetella avium with those of B. bronchiseptica, B. pertussis, and B. parapertussis reveals extensive diversity in surface structures associated with host interaction.</title>
        <authorList>
            <person name="Sebaihia M."/>
            <person name="Preston A."/>
            <person name="Maskell D.J."/>
            <person name="Kuzmiak H."/>
            <person name="Connell T.D."/>
            <person name="King N.D."/>
            <person name="Orndorff P.E."/>
            <person name="Miyamoto D.M."/>
            <person name="Thomson N.R."/>
            <person name="Harris D."/>
            <person name="Goble A."/>
            <person name="Lord A."/>
            <person name="Murphy L."/>
            <person name="Quail M.A."/>
            <person name="Rutter S."/>
            <person name="Squares R."/>
            <person name="Squares S."/>
            <person name="Woodward J."/>
            <person name="Parkhill J."/>
            <person name="Temple L.M."/>
        </authorList>
    </citation>
    <scope>NUCLEOTIDE SEQUENCE [LARGE SCALE GENOMIC DNA]</scope>
    <source>
        <strain evidence="2 3">197N</strain>
    </source>
</reference>
<dbReference type="RefSeq" id="WP_012416132.1">
    <property type="nucleotide sequence ID" value="NC_010645.1"/>
</dbReference>
<dbReference type="PRINTS" id="PR01994">
    <property type="entry name" value="ANTIREPRESSR"/>
</dbReference>
<dbReference type="Pfam" id="PF10547">
    <property type="entry name" value="P22_AR_N"/>
    <property type="match status" value="1"/>
</dbReference>
<dbReference type="eggNOG" id="COG3547">
    <property type="taxonomic scope" value="Bacteria"/>
</dbReference>
<dbReference type="KEGG" id="bav:BAV0438"/>
<protein>
    <submittedName>
        <fullName evidence="2">Phage anti-repressor protein</fullName>
    </submittedName>
</protein>
<dbReference type="AlphaFoldDB" id="Q2KZ11"/>
<keyword evidence="3" id="KW-1185">Reference proteome</keyword>
<accession>Q2KZ11</accession>
<dbReference type="Proteomes" id="UP000001977">
    <property type="component" value="Chromosome"/>
</dbReference>
<evidence type="ECO:0000259" key="1">
    <source>
        <dbReference type="Pfam" id="PF10547"/>
    </source>
</evidence>
<evidence type="ECO:0000313" key="3">
    <source>
        <dbReference type="Proteomes" id="UP000001977"/>
    </source>
</evidence>
<dbReference type="InterPro" id="IPR018875">
    <property type="entry name" value="Antirepressor_Ant_N"/>
</dbReference>
<feature type="domain" description="Antirepressor protein ant N-terminal" evidence="1">
    <location>
        <begin position="16"/>
        <end position="126"/>
    </location>
</feature>
<evidence type="ECO:0000313" key="2">
    <source>
        <dbReference type="EMBL" id="CAJ48040.1"/>
    </source>
</evidence>
<gene>
    <name evidence="2" type="ordered locus">BAV0438</name>
</gene>
<dbReference type="HOGENOM" id="CLU_1096980_0_0_4"/>
<sequence>MTASQGALALEISPIEVLFHGAVLLVVEHNGQPYVPMKPVVDGMEMDWAAQFTKLKANSGRWGIVKITIPSNGGNQEAVCLPLRKLPGWLMTISPNKVRPELREKVITYQNEADDILWDAWQQKAATPSTPRIDVRALLLDGQSDLTLDLPDNVQAALNARAGVLAGEAFTLIREHLRRRIAYHAVSGRPSSVNEPKALRVIAEGDLGEALAHGLILKVRHLLSHAEYCVDLSTQYFTGLQGALHDLGCARSH</sequence>
<proteinExistence type="predicted"/>
<organism evidence="2 3">
    <name type="scientific">Bordetella avium (strain 197N)</name>
    <dbReference type="NCBI Taxonomy" id="360910"/>
    <lineage>
        <taxon>Bacteria</taxon>
        <taxon>Pseudomonadati</taxon>
        <taxon>Pseudomonadota</taxon>
        <taxon>Betaproteobacteria</taxon>
        <taxon>Burkholderiales</taxon>
        <taxon>Alcaligenaceae</taxon>
        <taxon>Bordetella</taxon>
    </lineage>
</organism>
<dbReference type="EMBL" id="AM167904">
    <property type="protein sequence ID" value="CAJ48040.1"/>
    <property type="molecule type" value="Genomic_DNA"/>
</dbReference>
<dbReference type="STRING" id="360910.BAV0438"/>